<feature type="compositionally biased region" description="Low complexity" evidence="11">
    <location>
        <begin position="153"/>
        <end position="180"/>
    </location>
</feature>
<reference evidence="14" key="1">
    <citation type="journal article" date="2020" name="Fungal Divers.">
        <title>Resolving the Mortierellaceae phylogeny through synthesis of multi-gene phylogenetics and phylogenomics.</title>
        <authorList>
            <person name="Vandepol N."/>
            <person name="Liber J."/>
            <person name="Desiro A."/>
            <person name="Na H."/>
            <person name="Kennedy M."/>
            <person name="Barry K."/>
            <person name="Grigoriev I.V."/>
            <person name="Miller A.N."/>
            <person name="O'Donnell K."/>
            <person name="Stajich J.E."/>
            <person name="Bonito G."/>
        </authorList>
    </citation>
    <scope>NUCLEOTIDE SEQUENCE</scope>
    <source>
        <strain evidence="14">NVP60</strain>
    </source>
</reference>
<dbReference type="GO" id="GO:0005634">
    <property type="term" value="C:nucleus"/>
    <property type="evidence" value="ECO:0007669"/>
    <property type="project" value="UniProtKB-SubCell"/>
</dbReference>
<dbReference type="InterPro" id="IPR027417">
    <property type="entry name" value="P-loop_NTPase"/>
</dbReference>
<feature type="domain" description="Helicase C-terminal" evidence="13">
    <location>
        <begin position="998"/>
        <end position="1148"/>
    </location>
</feature>
<evidence type="ECO:0000259" key="12">
    <source>
        <dbReference type="PROSITE" id="PS51192"/>
    </source>
</evidence>
<dbReference type="GO" id="GO:0005524">
    <property type="term" value="F:ATP binding"/>
    <property type="evidence" value="ECO:0007669"/>
    <property type="project" value="UniProtKB-KW"/>
</dbReference>
<sequence>MSAMQRLQEFRFKKAQEAAAESKTPLTAITTVKTASPVDSRDSPTSTSSNSNSNNSSRSISKERAPMKSAPFIPGSLDIELDSDSDTDLRKGVNNLSTNSPARRVSPPKSTSNLSMTSASRTNSSLSASQSSVSASQTTLPFKKLVGAFRYSGQDASPTSSSSPSDLLSDQSLSSPGQSESENDHDHDVIMTGARNSNINGSNGHSHSTKLFKRQIISSDEDDALEVKPRRRLVKKGDLDRASTATPDIQVPQRRRLVKRALLDSDSDSDVAKPSKPIEILSDDDVDVASSLDESLAKLQNKYLQADFDDLKSALDKADGEYALADGILASKFNNLFDLGGSTDRHSTQRSPHPGHSLQQNRLDRLVHKSSSFKVVHMPVKSAPAPARKKSRSSQSDDMSDDSGDSYDEGERNTYQALDRKEERALTFFNEATLLELRELSGCSKAQASGVIGLRPFNNFDHLCVTLRKTKGVGEKIVNSYLTTTDAIRAVDTMLKTVDRVREDLVMTLSVWCGDENGKLFESGSNSNSMKVDKADKAAEVQEEDDEPGMELLSVDVDKASATEEGKEAMRHFIRKQPGNMAPGFQLKGYQLLGINWLALLWRKKLSGILADEVNFSNVVLMTMGLGKTAQVITFLAHLFENGEDGPFLIIVPSSTLANWTREFEKFCPDLDVRSYYGSQAERESIRHDLEEDPTYNVVVTTYNIATGNNDERKFLNRRGFKGVVLDEGHMVKNCTSARYKQLMSIKTPFRLLLTGTPLQNNLEELLSLLIFIMPKLFAEHEEVLRTMFKIKVDATSEKSTLLSQERIVRARHMLAPFVLRRKKIHVLKDLPRKVEHVIYCDLVPTQRTLYDQIMKSSALQAALDESSDVEQDVIELDSMDSKTKAKIAAGKKPAAKKQTAAAKKAMTSEFANVLMQLRKAADHPMLFREHYKDVKLKEMARVITREVEFCDSNIDYIEEDMSVMTDFELHRLCKQYKSVNKYALPGDPWMEAAKVQELQKLLPKLIQEDKSRVLIFSQFTMVLDILENILKTMDHKYLRMDGQTKVEERQSLIDSFNDDESHKIFLLSTKAGGFGINLTGANVVIMYDLDFNPHNDKQAEDRAHRVGQTREVEVYKLIARDTIEEQIYQLANLKLKLDHHVSFDDASSGSSANNVKGSKNSSASGSSTPSAGILSLIKQNWKAAHNGSTTN</sequence>
<keyword evidence="10" id="KW-0539">Nucleus</keyword>
<proteinExistence type="inferred from homology"/>
<dbReference type="GO" id="GO:0006325">
    <property type="term" value="P:chromatin organization"/>
    <property type="evidence" value="ECO:0007669"/>
    <property type="project" value="UniProtKB-KW"/>
</dbReference>
<evidence type="ECO:0000256" key="1">
    <source>
        <dbReference type="ARBA" id="ARBA00004123"/>
    </source>
</evidence>
<keyword evidence="15" id="KW-1185">Reference proteome</keyword>
<evidence type="ECO:0000313" key="15">
    <source>
        <dbReference type="Proteomes" id="UP000823405"/>
    </source>
</evidence>
<accession>A0A9P6URD1</accession>
<evidence type="ECO:0000256" key="8">
    <source>
        <dbReference type="ARBA" id="ARBA00022853"/>
    </source>
</evidence>
<protein>
    <recommendedName>
        <fullName evidence="3">DNA helicase</fullName>
        <ecNumber evidence="3">3.6.4.12</ecNumber>
    </recommendedName>
</protein>
<dbReference type="InterPro" id="IPR001650">
    <property type="entry name" value="Helicase_C-like"/>
</dbReference>
<keyword evidence="6" id="KW-0347">Helicase</keyword>
<evidence type="ECO:0000256" key="7">
    <source>
        <dbReference type="ARBA" id="ARBA00022840"/>
    </source>
</evidence>
<evidence type="ECO:0000256" key="9">
    <source>
        <dbReference type="ARBA" id="ARBA00023125"/>
    </source>
</evidence>
<dbReference type="InterPro" id="IPR038718">
    <property type="entry name" value="SNF2-like_sf"/>
</dbReference>
<gene>
    <name evidence="14" type="ORF">BGZ97_005407</name>
</gene>
<dbReference type="AlphaFoldDB" id="A0A9P6URD1"/>
<evidence type="ECO:0000256" key="10">
    <source>
        <dbReference type="ARBA" id="ARBA00023242"/>
    </source>
</evidence>
<dbReference type="Pfam" id="PF00176">
    <property type="entry name" value="SNF2-rel_dom"/>
    <property type="match status" value="1"/>
</dbReference>
<keyword evidence="7" id="KW-0067">ATP-binding</keyword>
<dbReference type="GO" id="GO:0016787">
    <property type="term" value="F:hydrolase activity"/>
    <property type="evidence" value="ECO:0007669"/>
    <property type="project" value="UniProtKB-KW"/>
</dbReference>
<evidence type="ECO:0000256" key="5">
    <source>
        <dbReference type="ARBA" id="ARBA00022801"/>
    </source>
</evidence>
<dbReference type="Gene3D" id="3.40.50.10810">
    <property type="entry name" value="Tandem AAA-ATPase domain"/>
    <property type="match status" value="1"/>
</dbReference>
<feature type="compositionally biased region" description="Low complexity" evidence="11">
    <location>
        <begin position="1147"/>
        <end position="1168"/>
    </location>
</feature>
<dbReference type="InterPro" id="IPR014001">
    <property type="entry name" value="Helicase_ATP-bd"/>
</dbReference>
<feature type="compositionally biased region" description="Low complexity" evidence="11">
    <location>
        <begin position="43"/>
        <end position="59"/>
    </location>
</feature>
<dbReference type="GO" id="GO:0003677">
    <property type="term" value="F:DNA binding"/>
    <property type="evidence" value="ECO:0007669"/>
    <property type="project" value="UniProtKB-KW"/>
</dbReference>
<dbReference type="SUPFAM" id="SSF52540">
    <property type="entry name" value="P-loop containing nucleoside triphosphate hydrolases"/>
    <property type="match status" value="2"/>
</dbReference>
<name>A0A9P6URD1_9FUNG</name>
<dbReference type="SMART" id="SM00487">
    <property type="entry name" value="DEXDc"/>
    <property type="match status" value="1"/>
</dbReference>
<dbReference type="OrthoDB" id="448448at2759"/>
<feature type="domain" description="Helicase ATP-binding" evidence="12">
    <location>
        <begin position="609"/>
        <end position="776"/>
    </location>
</feature>
<keyword evidence="5" id="KW-0378">Hydrolase</keyword>
<dbReference type="SMART" id="SM00490">
    <property type="entry name" value="HELICc"/>
    <property type="match status" value="1"/>
</dbReference>
<dbReference type="CDD" id="cd18793">
    <property type="entry name" value="SF2_C_SNF"/>
    <property type="match status" value="1"/>
</dbReference>
<dbReference type="InterPro" id="IPR049730">
    <property type="entry name" value="SNF2/RAD54-like_C"/>
</dbReference>
<dbReference type="Pfam" id="PF00271">
    <property type="entry name" value="Helicase_C"/>
    <property type="match status" value="1"/>
</dbReference>
<comment type="subcellular location">
    <subcellularLocation>
        <location evidence="1">Nucleus</location>
    </subcellularLocation>
</comment>
<keyword evidence="9" id="KW-0238">DNA-binding</keyword>
<feature type="compositionally biased region" description="Polar residues" evidence="11">
    <location>
        <begin position="24"/>
        <end position="34"/>
    </location>
</feature>
<dbReference type="FunFam" id="3.40.50.10810:FF:000014">
    <property type="entry name" value="SWI/SNF-related matrix-associated actin-dependent regulator of chromatin subfamily A containing DEAD/H box 1"/>
    <property type="match status" value="1"/>
</dbReference>
<feature type="region of interest" description="Disordered" evidence="11">
    <location>
        <begin position="377"/>
        <end position="410"/>
    </location>
</feature>
<dbReference type="EMBL" id="JAAAIN010000244">
    <property type="protein sequence ID" value="KAG0317444.1"/>
    <property type="molecule type" value="Genomic_DNA"/>
</dbReference>
<evidence type="ECO:0000256" key="11">
    <source>
        <dbReference type="SAM" id="MobiDB-lite"/>
    </source>
</evidence>
<dbReference type="EC" id="3.6.4.12" evidence="3"/>
<dbReference type="GO" id="GO:0005694">
    <property type="term" value="C:chromosome"/>
    <property type="evidence" value="ECO:0007669"/>
    <property type="project" value="UniProtKB-ARBA"/>
</dbReference>
<evidence type="ECO:0000256" key="3">
    <source>
        <dbReference type="ARBA" id="ARBA00012551"/>
    </source>
</evidence>
<evidence type="ECO:0000313" key="14">
    <source>
        <dbReference type="EMBL" id="KAG0317444.1"/>
    </source>
</evidence>
<dbReference type="InterPro" id="IPR000330">
    <property type="entry name" value="SNF2_N"/>
</dbReference>
<evidence type="ECO:0000256" key="6">
    <source>
        <dbReference type="ARBA" id="ARBA00022806"/>
    </source>
</evidence>
<feature type="region of interest" description="Disordered" evidence="11">
    <location>
        <begin position="1147"/>
        <end position="1170"/>
    </location>
</feature>
<dbReference type="Gene3D" id="3.40.50.300">
    <property type="entry name" value="P-loop containing nucleotide triphosphate hydrolases"/>
    <property type="match status" value="1"/>
</dbReference>
<dbReference type="PANTHER" id="PTHR10799">
    <property type="entry name" value="SNF2/RAD54 HELICASE FAMILY"/>
    <property type="match status" value="1"/>
</dbReference>
<feature type="region of interest" description="Disordered" evidence="11">
    <location>
        <begin position="17"/>
        <end position="139"/>
    </location>
</feature>
<feature type="compositionally biased region" description="Acidic residues" evidence="11">
    <location>
        <begin position="398"/>
        <end position="408"/>
    </location>
</feature>
<keyword evidence="8" id="KW-0156">Chromatin regulator</keyword>
<evidence type="ECO:0000259" key="13">
    <source>
        <dbReference type="PROSITE" id="PS51194"/>
    </source>
</evidence>
<comment type="similarity">
    <text evidence="2">Belongs to the SNF2/RAD54 helicase family.</text>
</comment>
<keyword evidence="4" id="KW-0547">Nucleotide-binding</keyword>
<dbReference type="PROSITE" id="PS51192">
    <property type="entry name" value="HELICASE_ATP_BIND_1"/>
    <property type="match status" value="1"/>
</dbReference>
<dbReference type="PROSITE" id="PS51194">
    <property type="entry name" value="HELICASE_CTER"/>
    <property type="match status" value="1"/>
</dbReference>
<feature type="region of interest" description="Disordered" evidence="11">
    <location>
        <begin position="153"/>
        <end position="185"/>
    </location>
</feature>
<organism evidence="14 15">
    <name type="scientific">Linnemannia gamsii</name>
    <dbReference type="NCBI Taxonomy" id="64522"/>
    <lineage>
        <taxon>Eukaryota</taxon>
        <taxon>Fungi</taxon>
        <taxon>Fungi incertae sedis</taxon>
        <taxon>Mucoromycota</taxon>
        <taxon>Mortierellomycotina</taxon>
        <taxon>Mortierellomycetes</taxon>
        <taxon>Mortierellales</taxon>
        <taxon>Mortierellaceae</taxon>
        <taxon>Linnemannia</taxon>
    </lineage>
</organism>
<feature type="region of interest" description="Disordered" evidence="11">
    <location>
        <begin position="341"/>
        <end position="363"/>
    </location>
</feature>
<dbReference type="Proteomes" id="UP000823405">
    <property type="component" value="Unassembled WGS sequence"/>
</dbReference>
<evidence type="ECO:0000256" key="2">
    <source>
        <dbReference type="ARBA" id="ARBA00007025"/>
    </source>
</evidence>
<evidence type="ECO:0000256" key="4">
    <source>
        <dbReference type="ARBA" id="ARBA00022741"/>
    </source>
</evidence>
<feature type="compositionally biased region" description="Low complexity" evidence="11">
    <location>
        <begin position="114"/>
        <end position="139"/>
    </location>
</feature>
<comment type="caution">
    <text evidence="14">The sequence shown here is derived from an EMBL/GenBank/DDBJ whole genome shotgun (WGS) entry which is preliminary data.</text>
</comment>
<dbReference type="GO" id="GO:0003678">
    <property type="term" value="F:DNA helicase activity"/>
    <property type="evidence" value="ECO:0007669"/>
    <property type="project" value="UniProtKB-EC"/>
</dbReference>